<evidence type="ECO:0000259" key="2">
    <source>
        <dbReference type="Pfam" id="PF01738"/>
    </source>
</evidence>
<reference evidence="3" key="1">
    <citation type="submission" date="2016-03" db="EMBL/GenBank/DDBJ databases">
        <title>Updated assembly of Pseudogymnoascus destructans, the fungus causing white-nose syndrome of bats.</title>
        <authorList>
            <person name="Palmer J.M."/>
            <person name="Drees K.P."/>
            <person name="Foster J.T."/>
            <person name="Lindner D.L."/>
        </authorList>
    </citation>
    <scope>NUCLEOTIDE SEQUENCE [LARGE SCALE GENOMIC DNA]</scope>
    <source>
        <strain evidence="3">20631-21</strain>
    </source>
</reference>
<dbReference type="InterPro" id="IPR029058">
    <property type="entry name" value="AB_hydrolase_fold"/>
</dbReference>
<dbReference type="InterPro" id="IPR002925">
    <property type="entry name" value="Dienelactn_hydro"/>
</dbReference>
<dbReference type="Proteomes" id="UP000077154">
    <property type="component" value="Unassembled WGS sequence"/>
</dbReference>
<accession>A0A177AH97</accession>
<feature type="region of interest" description="Disordered" evidence="1">
    <location>
        <begin position="1"/>
        <end position="23"/>
    </location>
</feature>
<dbReference type="GeneID" id="36284997"/>
<proteinExistence type="predicted"/>
<dbReference type="OrthoDB" id="17560at2759"/>
<dbReference type="AlphaFoldDB" id="A0A177AH97"/>
<feature type="compositionally biased region" description="Basic and acidic residues" evidence="1">
    <location>
        <begin position="12"/>
        <end position="23"/>
    </location>
</feature>
<name>A0A177AH97_9PEZI</name>
<sequence>MACCTLPSIHPHTQEDDILPEEKRKATEDRLKEGGVMWMCTTYAGTLHGFSVRGDLSDPVVKFARDSALDGAVKWFNEYLPSS</sequence>
<feature type="domain" description="Dienelactone hydrolase" evidence="2">
    <location>
        <begin position="12"/>
        <end position="80"/>
    </location>
</feature>
<organism evidence="3">
    <name type="scientific">Pseudogymnoascus destructans</name>
    <dbReference type="NCBI Taxonomy" id="655981"/>
    <lineage>
        <taxon>Eukaryota</taxon>
        <taxon>Fungi</taxon>
        <taxon>Dikarya</taxon>
        <taxon>Ascomycota</taxon>
        <taxon>Pezizomycotina</taxon>
        <taxon>Leotiomycetes</taxon>
        <taxon>Thelebolales</taxon>
        <taxon>Thelebolaceae</taxon>
        <taxon>Pseudogymnoascus</taxon>
    </lineage>
</organism>
<dbReference type="Pfam" id="PF01738">
    <property type="entry name" value="DLH"/>
    <property type="match status" value="1"/>
</dbReference>
<evidence type="ECO:0000313" key="3">
    <source>
        <dbReference type="EMBL" id="OAF61469.1"/>
    </source>
</evidence>
<dbReference type="RefSeq" id="XP_024326744.1">
    <property type="nucleotide sequence ID" value="XM_024465582.1"/>
</dbReference>
<dbReference type="GO" id="GO:0016787">
    <property type="term" value="F:hydrolase activity"/>
    <property type="evidence" value="ECO:0007669"/>
    <property type="project" value="InterPro"/>
</dbReference>
<protein>
    <recommendedName>
        <fullName evidence="2">Dienelactone hydrolase domain-containing protein</fullName>
    </recommendedName>
</protein>
<dbReference type="EMBL" id="KV441389">
    <property type="protein sequence ID" value="OAF61469.1"/>
    <property type="molecule type" value="Genomic_DNA"/>
</dbReference>
<gene>
    <name evidence="3" type="ORF">VC83_01910</name>
</gene>
<dbReference type="SUPFAM" id="SSF53474">
    <property type="entry name" value="alpha/beta-Hydrolases"/>
    <property type="match status" value="1"/>
</dbReference>
<evidence type="ECO:0000256" key="1">
    <source>
        <dbReference type="SAM" id="MobiDB-lite"/>
    </source>
</evidence>
<dbReference type="Gene3D" id="3.40.50.1820">
    <property type="entry name" value="alpha/beta hydrolase"/>
    <property type="match status" value="1"/>
</dbReference>